<evidence type="ECO:0000256" key="5">
    <source>
        <dbReference type="SAM" id="Phobius"/>
    </source>
</evidence>
<evidence type="ECO:0000256" key="2">
    <source>
        <dbReference type="ARBA" id="ARBA00022692"/>
    </source>
</evidence>
<keyword evidence="4 5" id="KW-0472">Membrane</keyword>
<feature type="domain" description="G-protein coupled receptors family 1 profile" evidence="6">
    <location>
        <begin position="26"/>
        <end position="143"/>
    </location>
</feature>
<dbReference type="Proteomes" id="UP001328107">
    <property type="component" value="Unassembled WGS sequence"/>
</dbReference>
<dbReference type="CDD" id="cd00637">
    <property type="entry name" value="7tm_classA_rhodopsin-like"/>
    <property type="match status" value="1"/>
</dbReference>
<feature type="transmembrane region" description="Helical" evidence="5">
    <location>
        <begin position="121"/>
        <end position="141"/>
    </location>
</feature>
<evidence type="ECO:0000256" key="1">
    <source>
        <dbReference type="ARBA" id="ARBA00004370"/>
    </source>
</evidence>
<evidence type="ECO:0000313" key="7">
    <source>
        <dbReference type="EMBL" id="GMR35741.1"/>
    </source>
</evidence>
<feature type="transmembrane region" description="Helical" evidence="5">
    <location>
        <begin position="12"/>
        <end position="35"/>
    </location>
</feature>
<keyword evidence="3 5" id="KW-1133">Transmembrane helix</keyword>
<keyword evidence="8" id="KW-1185">Reference proteome</keyword>
<evidence type="ECO:0000313" key="8">
    <source>
        <dbReference type="Proteomes" id="UP001328107"/>
    </source>
</evidence>
<dbReference type="InterPro" id="IPR017452">
    <property type="entry name" value="GPCR_Rhodpsn_7TM"/>
</dbReference>
<dbReference type="PROSITE" id="PS50262">
    <property type="entry name" value="G_PROTEIN_RECEP_F1_2"/>
    <property type="match status" value="1"/>
</dbReference>
<dbReference type="GO" id="GO:0016020">
    <property type="term" value="C:membrane"/>
    <property type="evidence" value="ECO:0007669"/>
    <property type="project" value="UniProtKB-SubCell"/>
</dbReference>
<comment type="subcellular location">
    <subcellularLocation>
        <location evidence="1">Membrane</location>
    </subcellularLocation>
</comment>
<accession>A0AAN4ZAZ1</accession>
<sequence length="143" mass="15812">METELYPATYWLVGFFGVVMVSGVLTNGAVAFASYQDKGLRNACNILIALASIADCLHLTGHITLIYAFATGNLLTNSVTCVWIEFLPIIGQNSGCALIVSIAVDRLLACFAPLWYERRHTCVYMCIQLAVVSLYVTYHFYNL</sequence>
<feature type="transmembrane region" description="Helical" evidence="5">
    <location>
        <begin position="89"/>
        <end position="109"/>
    </location>
</feature>
<dbReference type="GO" id="GO:0004930">
    <property type="term" value="F:G protein-coupled receptor activity"/>
    <property type="evidence" value="ECO:0007669"/>
    <property type="project" value="InterPro"/>
</dbReference>
<dbReference type="EMBL" id="BTRK01000002">
    <property type="protein sequence ID" value="GMR35741.1"/>
    <property type="molecule type" value="Genomic_DNA"/>
</dbReference>
<protein>
    <recommendedName>
        <fullName evidence="6">G-protein coupled receptors family 1 profile domain-containing protein</fullName>
    </recommendedName>
</protein>
<dbReference type="PANTHER" id="PTHR23360:SF5">
    <property type="entry name" value="G-PROTEIN COUPLED RECEPTORS FAMILY 1 PROFILE DOMAIN-CONTAINING PROTEIN"/>
    <property type="match status" value="1"/>
</dbReference>
<dbReference type="InterPro" id="IPR047130">
    <property type="entry name" value="7TM_GPCR_Srsx_nematod"/>
</dbReference>
<proteinExistence type="predicted"/>
<feature type="transmembrane region" description="Helical" evidence="5">
    <location>
        <begin position="47"/>
        <end position="69"/>
    </location>
</feature>
<dbReference type="AlphaFoldDB" id="A0AAN4ZAZ1"/>
<evidence type="ECO:0000256" key="4">
    <source>
        <dbReference type="ARBA" id="ARBA00023136"/>
    </source>
</evidence>
<dbReference type="InterPro" id="IPR000276">
    <property type="entry name" value="GPCR_Rhodpsn"/>
</dbReference>
<dbReference type="InterPro" id="IPR019424">
    <property type="entry name" value="7TM_GPCR_Srsx"/>
</dbReference>
<dbReference type="SUPFAM" id="SSF81321">
    <property type="entry name" value="Family A G protein-coupled receptor-like"/>
    <property type="match status" value="1"/>
</dbReference>
<evidence type="ECO:0000259" key="6">
    <source>
        <dbReference type="PROSITE" id="PS50262"/>
    </source>
</evidence>
<keyword evidence="2 5" id="KW-0812">Transmembrane</keyword>
<dbReference type="Gene3D" id="1.20.1070.10">
    <property type="entry name" value="Rhodopsin 7-helix transmembrane proteins"/>
    <property type="match status" value="1"/>
</dbReference>
<gene>
    <name evidence="7" type="ORF">PMAYCL1PPCAC_05935</name>
</gene>
<dbReference type="Pfam" id="PF10320">
    <property type="entry name" value="7TM_GPCR_Srsx"/>
    <property type="match status" value="1"/>
</dbReference>
<dbReference type="PANTHER" id="PTHR23360">
    <property type="entry name" value="G-PROTEIN COUPLED RECEPTORS FAMILY 1 PROFILE DOMAIN-CONTAINING PROTEIN-RELATED"/>
    <property type="match status" value="1"/>
</dbReference>
<name>A0AAN4ZAZ1_9BILA</name>
<evidence type="ECO:0000256" key="3">
    <source>
        <dbReference type="ARBA" id="ARBA00022989"/>
    </source>
</evidence>
<reference evidence="8" key="1">
    <citation type="submission" date="2022-10" db="EMBL/GenBank/DDBJ databases">
        <title>Genome assembly of Pristionchus species.</title>
        <authorList>
            <person name="Yoshida K."/>
            <person name="Sommer R.J."/>
        </authorList>
    </citation>
    <scope>NUCLEOTIDE SEQUENCE [LARGE SCALE GENOMIC DNA]</scope>
    <source>
        <strain evidence="8">RS5460</strain>
    </source>
</reference>
<dbReference type="SMART" id="SM01381">
    <property type="entry name" value="7TM_GPCR_Srsx"/>
    <property type="match status" value="1"/>
</dbReference>
<organism evidence="7 8">
    <name type="scientific">Pristionchus mayeri</name>
    <dbReference type="NCBI Taxonomy" id="1317129"/>
    <lineage>
        <taxon>Eukaryota</taxon>
        <taxon>Metazoa</taxon>
        <taxon>Ecdysozoa</taxon>
        <taxon>Nematoda</taxon>
        <taxon>Chromadorea</taxon>
        <taxon>Rhabditida</taxon>
        <taxon>Rhabditina</taxon>
        <taxon>Diplogasteromorpha</taxon>
        <taxon>Diplogasteroidea</taxon>
        <taxon>Neodiplogasteridae</taxon>
        <taxon>Pristionchus</taxon>
    </lineage>
</organism>
<comment type="caution">
    <text evidence="7">The sequence shown here is derived from an EMBL/GenBank/DDBJ whole genome shotgun (WGS) entry which is preliminary data.</text>
</comment>